<keyword evidence="1 2" id="KW-0238">DNA-binding</keyword>
<evidence type="ECO:0000259" key="3">
    <source>
        <dbReference type="PROSITE" id="PS50977"/>
    </source>
</evidence>
<feature type="DNA-binding region" description="H-T-H motif" evidence="2">
    <location>
        <begin position="38"/>
        <end position="57"/>
    </location>
</feature>
<dbReference type="GO" id="GO:0000976">
    <property type="term" value="F:transcription cis-regulatory region binding"/>
    <property type="evidence" value="ECO:0007669"/>
    <property type="project" value="TreeGrafter"/>
</dbReference>
<dbReference type="InterPro" id="IPR049397">
    <property type="entry name" value="EthR_C"/>
</dbReference>
<dbReference type="AlphaFoldDB" id="A0A1H2KKN4"/>
<name>A0A1H2KKN4_9ACTN</name>
<evidence type="ECO:0000313" key="4">
    <source>
        <dbReference type="EMBL" id="SDU69244.1"/>
    </source>
</evidence>
<feature type="domain" description="HTH tetR-type" evidence="3">
    <location>
        <begin position="15"/>
        <end position="75"/>
    </location>
</feature>
<dbReference type="InterPro" id="IPR009057">
    <property type="entry name" value="Homeodomain-like_sf"/>
</dbReference>
<dbReference type="PANTHER" id="PTHR30055">
    <property type="entry name" value="HTH-TYPE TRANSCRIPTIONAL REGULATOR RUTR"/>
    <property type="match status" value="1"/>
</dbReference>
<evidence type="ECO:0000256" key="2">
    <source>
        <dbReference type="PROSITE-ProRule" id="PRU00335"/>
    </source>
</evidence>
<dbReference type="PROSITE" id="PS50977">
    <property type="entry name" value="HTH_TETR_2"/>
    <property type="match status" value="1"/>
</dbReference>
<dbReference type="InterPro" id="IPR001647">
    <property type="entry name" value="HTH_TetR"/>
</dbReference>
<evidence type="ECO:0000256" key="1">
    <source>
        <dbReference type="ARBA" id="ARBA00023125"/>
    </source>
</evidence>
<gene>
    <name evidence="4" type="ORF">SAMN04488548_1343368</name>
</gene>
<dbReference type="Gene3D" id="1.10.10.60">
    <property type="entry name" value="Homeodomain-like"/>
    <property type="match status" value="1"/>
</dbReference>
<dbReference type="Pfam" id="PF21313">
    <property type="entry name" value="EthR_C"/>
    <property type="match status" value="1"/>
</dbReference>
<dbReference type="EMBL" id="FNLM01000034">
    <property type="protein sequence ID" value="SDU69244.1"/>
    <property type="molecule type" value="Genomic_DNA"/>
</dbReference>
<dbReference type="GO" id="GO:0003700">
    <property type="term" value="F:DNA-binding transcription factor activity"/>
    <property type="evidence" value="ECO:0007669"/>
    <property type="project" value="TreeGrafter"/>
</dbReference>
<proteinExistence type="predicted"/>
<dbReference type="SUPFAM" id="SSF48498">
    <property type="entry name" value="Tetracyclin repressor-like, C-terminal domain"/>
    <property type="match status" value="1"/>
</dbReference>
<evidence type="ECO:0000313" key="5">
    <source>
        <dbReference type="Proteomes" id="UP000183180"/>
    </source>
</evidence>
<accession>A0A1H2KKN4</accession>
<dbReference type="PANTHER" id="PTHR30055:SF184">
    <property type="entry name" value="HTH-TYPE TRANSCRIPTIONAL REGULATOR ETHR"/>
    <property type="match status" value="1"/>
</dbReference>
<reference evidence="4 5" key="1">
    <citation type="submission" date="2016-10" db="EMBL/GenBank/DDBJ databases">
        <authorList>
            <person name="de Groot N.N."/>
        </authorList>
    </citation>
    <scope>NUCLEOTIDE SEQUENCE [LARGE SCALE GENOMIC DNA]</scope>
    <source>
        <strain evidence="4 5">DSM 44215</strain>
    </source>
</reference>
<dbReference type="RefSeq" id="WP_074853096.1">
    <property type="nucleotide sequence ID" value="NZ_FNLM01000034.1"/>
</dbReference>
<organism evidence="4 5">
    <name type="scientific">Gordonia westfalica</name>
    <dbReference type="NCBI Taxonomy" id="158898"/>
    <lineage>
        <taxon>Bacteria</taxon>
        <taxon>Bacillati</taxon>
        <taxon>Actinomycetota</taxon>
        <taxon>Actinomycetes</taxon>
        <taxon>Mycobacteriales</taxon>
        <taxon>Gordoniaceae</taxon>
        <taxon>Gordonia</taxon>
    </lineage>
</organism>
<dbReference type="SUPFAM" id="SSF46689">
    <property type="entry name" value="Homeodomain-like"/>
    <property type="match status" value="1"/>
</dbReference>
<protein>
    <submittedName>
        <fullName evidence="4">DNA-binding transcriptional regulator, AcrR family</fullName>
    </submittedName>
</protein>
<dbReference type="Gene3D" id="1.10.357.10">
    <property type="entry name" value="Tetracycline Repressor, domain 2"/>
    <property type="match status" value="1"/>
</dbReference>
<dbReference type="Proteomes" id="UP000183180">
    <property type="component" value="Unassembled WGS sequence"/>
</dbReference>
<sequence length="209" mass="23530">MVRTRGRQRTADETGEIPDEIYRATLKLMAQKPFSEISVAQILRGAQVSRATFYAYFSSRFAVLLGLLERAMDDIFQTVSPFLRRTADDPPEAALERSITDVTRAWRRHRVVLQAVNHHWPTEASLRDRWLEITGRFIEAGATEIERERESGVIVSTVPSRQLAATLFWGTERVLHIAGLGVDPDLPDEDAAVEPLVALWAGALYGHPH</sequence>
<dbReference type="Pfam" id="PF00440">
    <property type="entry name" value="TetR_N"/>
    <property type="match status" value="1"/>
</dbReference>
<dbReference type="STRING" id="158898.SAMN04488548_1343368"/>
<dbReference type="InterPro" id="IPR036271">
    <property type="entry name" value="Tet_transcr_reg_TetR-rel_C_sf"/>
</dbReference>
<dbReference type="InterPro" id="IPR050109">
    <property type="entry name" value="HTH-type_TetR-like_transc_reg"/>
</dbReference>